<dbReference type="InterPro" id="IPR013783">
    <property type="entry name" value="Ig-like_fold"/>
</dbReference>
<dbReference type="PROSITE" id="PS51257">
    <property type="entry name" value="PROKAR_LIPOPROTEIN"/>
    <property type="match status" value="1"/>
</dbReference>
<name>A0A161RXK7_9FLAO</name>
<protein>
    <recommendedName>
        <fullName evidence="3">DUF1573 domain-containing protein</fullName>
    </recommendedName>
</protein>
<proteinExistence type="predicted"/>
<comment type="caution">
    <text evidence="1">The sequence shown here is derived from an EMBL/GenBank/DDBJ whole genome shotgun (WGS) entry which is preliminary data.</text>
</comment>
<sequence length="168" mass="19299">MKKLKYIILTMFALTVLIGCKKQKIENTTIEVVDNNRHYYPVLQGQEKTMVFPLINKGEHPFLLTDMIVSCGCIIAKKESLMRIPAGGEGKLILKFDTTKNVGFVKHYVTLYGNFANTDKIEVSFDLNVVPDAHYTKDYEELFEEHKGDNVKDLVDGKIDRDYYLDLK</sequence>
<dbReference type="Proteomes" id="UP000076630">
    <property type="component" value="Unassembled WGS sequence"/>
</dbReference>
<accession>A0A161RXK7</accession>
<dbReference type="RefSeq" id="WP_038986842.1">
    <property type="nucleotide sequence ID" value="NZ_JACAJP010000018.1"/>
</dbReference>
<gene>
    <name evidence="1" type="ORF">AV926_16005</name>
</gene>
<dbReference type="OrthoDB" id="1033173at2"/>
<dbReference type="AlphaFoldDB" id="A0A161RXK7"/>
<dbReference type="InterPro" id="IPR011467">
    <property type="entry name" value="DUF1573"/>
</dbReference>
<evidence type="ECO:0008006" key="3">
    <source>
        <dbReference type="Google" id="ProtNLM"/>
    </source>
</evidence>
<dbReference type="Pfam" id="PF07610">
    <property type="entry name" value="DUF1573"/>
    <property type="match status" value="1"/>
</dbReference>
<dbReference type="EMBL" id="LQNU01000077">
    <property type="protein sequence ID" value="KZE76309.1"/>
    <property type="molecule type" value="Genomic_DNA"/>
</dbReference>
<evidence type="ECO:0000313" key="1">
    <source>
        <dbReference type="EMBL" id="KZE76309.1"/>
    </source>
</evidence>
<dbReference type="Gene3D" id="2.60.40.10">
    <property type="entry name" value="Immunoglobulins"/>
    <property type="match status" value="1"/>
</dbReference>
<reference evidence="1 2" key="1">
    <citation type="submission" date="2016-01" db="EMBL/GenBank/DDBJ databases">
        <title>Whole genome sequencing of Myroides marinus L41.</title>
        <authorList>
            <person name="Hong K.W."/>
        </authorList>
    </citation>
    <scope>NUCLEOTIDE SEQUENCE [LARGE SCALE GENOMIC DNA]</scope>
    <source>
        <strain evidence="1 2">L41</strain>
    </source>
</reference>
<keyword evidence="2" id="KW-1185">Reference proteome</keyword>
<organism evidence="1 2">
    <name type="scientific">Myroides marinus</name>
    <dbReference type="NCBI Taxonomy" id="703342"/>
    <lineage>
        <taxon>Bacteria</taxon>
        <taxon>Pseudomonadati</taxon>
        <taxon>Bacteroidota</taxon>
        <taxon>Flavobacteriia</taxon>
        <taxon>Flavobacteriales</taxon>
        <taxon>Flavobacteriaceae</taxon>
        <taxon>Myroides</taxon>
    </lineage>
</organism>
<evidence type="ECO:0000313" key="2">
    <source>
        <dbReference type="Proteomes" id="UP000076630"/>
    </source>
</evidence>